<accession>A0A0V0RJW9</accession>
<dbReference type="Proteomes" id="UP000054630">
    <property type="component" value="Unassembled WGS sequence"/>
</dbReference>
<proteinExistence type="predicted"/>
<organism evidence="1 2">
    <name type="scientific">Trichinella nelsoni</name>
    <dbReference type="NCBI Taxonomy" id="6336"/>
    <lineage>
        <taxon>Eukaryota</taxon>
        <taxon>Metazoa</taxon>
        <taxon>Ecdysozoa</taxon>
        <taxon>Nematoda</taxon>
        <taxon>Enoplea</taxon>
        <taxon>Dorylaimia</taxon>
        <taxon>Trichinellida</taxon>
        <taxon>Trichinellidae</taxon>
        <taxon>Trichinella</taxon>
    </lineage>
</organism>
<keyword evidence="2" id="KW-1185">Reference proteome</keyword>
<evidence type="ECO:0000313" key="2">
    <source>
        <dbReference type="Proteomes" id="UP000054630"/>
    </source>
</evidence>
<gene>
    <name evidence="1" type="ORF">T07_9126</name>
</gene>
<comment type="caution">
    <text evidence="1">The sequence shown here is derived from an EMBL/GenBank/DDBJ whole genome shotgun (WGS) entry which is preliminary data.</text>
</comment>
<dbReference type="AlphaFoldDB" id="A0A0V0RJW9"/>
<name>A0A0V0RJW9_9BILA</name>
<evidence type="ECO:0000313" key="1">
    <source>
        <dbReference type="EMBL" id="KRX14801.1"/>
    </source>
</evidence>
<dbReference type="EMBL" id="JYDL01000150">
    <property type="protein sequence ID" value="KRX14801.1"/>
    <property type="molecule type" value="Genomic_DNA"/>
</dbReference>
<sequence>MARRVITRGHWRAGYRPTALEKFLHILAFSPRHPDRPSLSRLILPPPTTTLRENYTWEKPTLAGMYAVDLHVQYKVVSAYEFPFNNSSDNDLTKLGSKLVAGWRERRSELAYGPAIPGAWSGRVWKCRMSAFMLAQSNAAGTLESSRIISKIVGCVERFWLSVRQKLELCENGHPQKHPKMSKSHNSMHMKNIYTVQQCLHRAKGGNFKEAIIREITSAVVKCEANFSLSRYGRMHKPHAVAYATTYEVG</sequence>
<protein>
    <submittedName>
        <fullName evidence="1">Uncharacterized protein</fullName>
    </submittedName>
</protein>
<reference evidence="1 2" key="1">
    <citation type="submission" date="2015-01" db="EMBL/GenBank/DDBJ databases">
        <title>Evolution of Trichinella species and genotypes.</title>
        <authorList>
            <person name="Korhonen P.K."/>
            <person name="Edoardo P."/>
            <person name="Giuseppe L.R."/>
            <person name="Gasser R.B."/>
        </authorList>
    </citation>
    <scope>NUCLEOTIDE SEQUENCE [LARGE SCALE GENOMIC DNA]</scope>
    <source>
        <strain evidence="1">ISS37</strain>
    </source>
</reference>
<dbReference type="OrthoDB" id="10617369at2759"/>